<evidence type="ECO:0000256" key="5">
    <source>
        <dbReference type="PIRNR" id="PIRNR005536"/>
    </source>
</evidence>
<dbReference type="Pfam" id="PF16874">
    <property type="entry name" value="Glyco_hydro_36C"/>
    <property type="match status" value="1"/>
</dbReference>
<dbReference type="STRING" id="1732.SAMN02910417_02398"/>
<dbReference type="GO" id="GO:0016052">
    <property type="term" value="P:carbohydrate catabolic process"/>
    <property type="evidence" value="ECO:0007669"/>
    <property type="project" value="InterPro"/>
</dbReference>
<gene>
    <name evidence="10" type="ORF">SAMN02910417_02398</name>
</gene>
<dbReference type="GO" id="GO:0004557">
    <property type="term" value="F:alpha-galactosidase activity"/>
    <property type="evidence" value="ECO:0007669"/>
    <property type="project" value="UniProtKB-UniRule"/>
</dbReference>
<dbReference type="Gene3D" id="2.60.40.1180">
    <property type="entry name" value="Golgi alpha-mannosidase II"/>
    <property type="match status" value="1"/>
</dbReference>
<protein>
    <recommendedName>
        <fullName evidence="2 5">Alpha-galactosidase</fullName>
        <ecNumber evidence="2 5">3.2.1.22</ecNumber>
    </recommendedName>
</protein>
<name>A0A1G6CGX6_EUBOX</name>
<feature type="domain" description="Glycosyl hydrolase family 36 N-terminal" evidence="9">
    <location>
        <begin position="26"/>
        <end position="283"/>
    </location>
</feature>
<comment type="catalytic activity">
    <reaction evidence="1 5">
        <text>Hydrolysis of terminal, non-reducing alpha-D-galactose residues in alpha-D-galactosides, including galactose oligosaccharides, galactomannans and galactolipids.</text>
        <dbReference type="EC" id="3.2.1.22"/>
    </reaction>
</comment>
<accession>A0A1G6CGX6</accession>
<evidence type="ECO:0000313" key="11">
    <source>
        <dbReference type="Proteomes" id="UP000199228"/>
    </source>
</evidence>
<dbReference type="InterPro" id="IPR050985">
    <property type="entry name" value="Alpha-glycosidase_related"/>
</dbReference>
<dbReference type="Pfam" id="PF16875">
    <property type="entry name" value="Glyco_hydro_36N"/>
    <property type="match status" value="1"/>
</dbReference>
<dbReference type="InterPro" id="IPR013785">
    <property type="entry name" value="Aldolase_TIM"/>
</dbReference>
<evidence type="ECO:0000313" key="10">
    <source>
        <dbReference type="EMBL" id="SDB32154.1"/>
    </source>
</evidence>
<keyword evidence="3 5" id="KW-0378">Hydrolase</keyword>
<evidence type="ECO:0000256" key="3">
    <source>
        <dbReference type="ARBA" id="ARBA00022801"/>
    </source>
</evidence>
<evidence type="ECO:0000256" key="4">
    <source>
        <dbReference type="ARBA" id="ARBA00023295"/>
    </source>
</evidence>
<keyword evidence="11" id="KW-1185">Reference proteome</keyword>
<evidence type="ECO:0000256" key="1">
    <source>
        <dbReference type="ARBA" id="ARBA00001255"/>
    </source>
</evidence>
<evidence type="ECO:0000256" key="2">
    <source>
        <dbReference type="ARBA" id="ARBA00012755"/>
    </source>
</evidence>
<dbReference type="InterPro" id="IPR031704">
    <property type="entry name" value="Glyco_hydro_36_N"/>
</dbReference>
<feature type="binding site" evidence="7">
    <location>
        <position position="197"/>
    </location>
    <ligand>
        <name>substrate</name>
    </ligand>
</feature>
<reference evidence="10 11" key="1">
    <citation type="submission" date="2016-10" db="EMBL/GenBank/DDBJ databases">
        <authorList>
            <person name="de Groot N.N."/>
        </authorList>
    </citation>
    <scope>NUCLEOTIDE SEQUENCE [LARGE SCALE GENOMIC DNA]</scope>
    <source>
        <strain evidence="10 11">DSM 3217</strain>
    </source>
</reference>
<dbReference type="PROSITE" id="PS00512">
    <property type="entry name" value="ALPHA_GALACTOSIDASE"/>
    <property type="match status" value="1"/>
</dbReference>
<feature type="binding site" evidence="7">
    <location>
        <begin position="364"/>
        <end position="365"/>
    </location>
    <ligand>
        <name>substrate</name>
    </ligand>
</feature>
<dbReference type="PANTHER" id="PTHR43053:SF3">
    <property type="entry name" value="ALPHA-GALACTOSIDASE C-RELATED"/>
    <property type="match status" value="1"/>
</dbReference>
<feature type="domain" description="Glycosyl hydrolase family 36 C-terminal" evidence="8">
    <location>
        <begin position="645"/>
        <end position="773"/>
    </location>
</feature>
<proteinExistence type="inferred from homology"/>
<feature type="binding site" evidence="7">
    <location>
        <position position="546"/>
    </location>
    <ligand>
        <name>substrate</name>
    </ligand>
</feature>
<dbReference type="InterPro" id="IPR002252">
    <property type="entry name" value="Glyco_hydro_36"/>
</dbReference>
<organism evidence="10 11">
    <name type="scientific">Eubacterium oxidoreducens</name>
    <dbReference type="NCBI Taxonomy" id="1732"/>
    <lineage>
        <taxon>Bacteria</taxon>
        <taxon>Bacillati</taxon>
        <taxon>Bacillota</taxon>
        <taxon>Clostridia</taxon>
        <taxon>Eubacteriales</taxon>
        <taxon>Eubacteriaceae</taxon>
        <taxon>Eubacterium</taxon>
    </lineage>
</organism>
<evidence type="ECO:0000259" key="9">
    <source>
        <dbReference type="Pfam" id="PF16875"/>
    </source>
</evidence>
<feature type="active site" description="Nucleophile" evidence="6">
    <location>
        <position position="476"/>
    </location>
</feature>
<dbReference type="Pfam" id="PF02065">
    <property type="entry name" value="Melibiase"/>
    <property type="match status" value="1"/>
</dbReference>
<dbReference type="InterPro" id="IPR038417">
    <property type="entry name" value="Alpga-gal_N_sf"/>
</dbReference>
<feature type="binding site" evidence="7">
    <location>
        <position position="524"/>
    </location>
    <ligand>
        <name>substrate</name>
    </ligand>
</feature>
<dbReference type="InterPro" id="IPR000111">
    <property type="entry name" value="Glyco_hydro_27/36_CS"/>
</dbReference>
<dbReference type="PIRSF" id="PIRSF005536">
    <property type="entry name" value="Agal"/>
    <property type="match status" value="1"/>
</dbReference>
<dbReference type="InterPro" id="IPR031705">
    <property type="entry name" value="Glyco_hydro_36_C"/>
</dbReference>
<dbReference type="OrthoDB" id="9758822at2"/>
<dbReference type="EC" id="3.2.1.22" evidence="2 5"/>
<dbReference type="RefSeq" id="WP_090174592.1">
    <property type="nucleotide sequence ID" value="NZ_FMXR01000019.1"/>
</dbReference>
<dbReference type="FunFam" id="3.20.20.70:FF:000118">
    <property type="entry name" value="Alpha-galactosidase"/>
    <property type="match status" value="1"/>
</dbReference>
<dbReference type="InterPro" id="IPR017853">
    <property type="entry name" value="GH"/>
</dbReference>
<evidence type="ECO:0000259" key="8">
    <source>
        <dbReference type="Pfam" id="PF16874"/>
    </source>
</evidence>
<evidence type="ECO:0000256" key="6">
    <source>
        <dbReference type="PIRSR" id="PIRSR005536-1"/>
    </source>
</evidence>
<comment type="similarity">
    <text evidence="5">Belongs to the glycosyl hydrolase.</text>
</comment>
<dbReference type="PRINTS" id="PR00743">
    <property type="entry name" value="GLHYDRLASE36"/>
</dbReference>
<dbReference type="Proteomes" id="UP000199228">
    <property type="component" value="Unassembled WGS sequence"/>
</dbReference>
<sequence>MILQNDQTFILATKNTTYVFSMLESGHLEHLYYGRRLEQPSAEIFRQKRAFEPGNSIVYDDAHKNLILEDICLEMSASGKGDIGESFLEIEHADGSVTSDFLFEKAQIMDDKKALTSLPSAYDESQKIQQLIVTLKDASYDLQLQLRYEVYEECDCIVRTAVLVNSSNETIRLHKMMSNQLDLARGTYAITSFHGAWAREMQKHTVMAGPGNYINSSFTGTSSNRSNPFTMLHEVHATEDAGMCYGFNLIYSGNHYTSVSQNAYGKTRLVSGINPRGFSFVLEPGDVFEAPEAVMTCSYEGFTKMSHNMHEFVQEHVVRGEWKKKERPILLNSWEAAYFDIKESSLLKMAKEAKNVGIELFVMDDGWFGQRNDDAHALGDWKVNTEKLPGGLGGICKKINEMGLDFGIWVEPEMVNVESDLYREHPDWTIDIPLKPHSQGRNQRLLDLTRPQVQQYIIEQMSEVFESANIKYVKWDMNRIFSDVYSRYLPAERQGEVFHRYVMGLYRIMKTLTEKFAYILFEGCAAGGNRFDLGILSFFPQIWASDDTDAIARSYIQEGYSYGYPLSAISAHVSSCPNHQTLRVTPMATRFNVAAYGVLGYECNLSDLTKEDLDAIREQIDTYKKFRSTFQYGKFYRGRSGRIHEWTCVNENKEQAVGMLLQEQVIANTQAESYQAKGLLPQGLYHFYNKKRKYDVRKFGDLINTQAPFHIKQGSLVHNVVARFVTMYGEQEDYTVTGENLMYAGVTLKDAFAGTGYSEEVRYFQDYSSRMYYMELVKE</sequence>
<dbReference type="Gene3D" id="2.70.98.60">
    <property type="entry name" value="alpha-galactosidase from lactobacil brevis"/>
    <property type="match status" value="1"/>
</dbReference>
<dbReference type="EMBL" id="FMXR01000019">
    <property type="protein sequence ID" value="SDB32154.1"/>
    <property type="molecule type" value="Genomic_DNA"/>
</dbReference>
<dbReference type="AlphaFoldDB" id="A0A1G6CGX6"/>
<feature type="binding site" evidence="7">
    <location>
        <position position="441"/>
    </location>
    <ligand>
        <name>substrate</name>
    </ligand>
</feature>
<keyword evidence="4 5" id="KW-0326">Glycosidase</keyword>
<evidence type="ECO:0000256" key="7">
    <source>
        <dbReference type="PIRSR" id="PIRSR005536-2"/>
    </source>
</evidence>
<dbReference type="Gene3D" id="3.20.20.70">
    <property type="entry name" value="Aldolase class I"/>
    <property type="match status" value="1"/>
</dbReference>
<dbReference type="SUPFAM" id="SSF51445">
    <property type="entry name" value="(Trans)glycosidases"/>
    <property type="match status" value="1"/>
</dbReference>
<feature type="binding site" evidence="7">
    <location>
        <begin position="474"/>
        <end position="478"/>
    </location>
    <ligand>
        <name>substrate</name>
    </ligand>
</feature>
<dbReference type="InterPro" id="IPR013780">
    <property type="entry name" value="Glyco_hydro_b"/>
</dbReference>
<dbReference type="CDD" id="cd14791">
    <property type="entry name" value="GH36"/>
    <property type="match status" value="1"/>
</dbReference>
<dbReference type="PANTHER" id="PTHR43053">
    <property type="entry name" value="GLYCOSIDASE FAMILY 31"/>
    <property type="match status" value="1"/>
</dbReference>
<feature type="active site" description="Proton donor" evidence="6">
    <location>
        <position position="546"/>
    </location>
</feature>